<dbReference type="InterPro" id="IPR019931">
    <property type="entry name" value="LPXTG_anchor"/>
</dbReference>
<keyword evidence="4 7" id="KW-0732">Signal</keyword>
<dbReference type="GeneID" id="25393070"/>
<proteinExistence type="predicted"/>
<dbReference type="InterPro" id="IPR050436">
    <property type="entry name" value="IsdA"/>
</dbReference>
<protein>
    <submittedName>
        <fullName evidence="10">Conserved protein</fullName>
    </submittedName>
</protein>
<dbReference type="PROSITE" id="PS50847">
    <property type="entry name" value="GRAM_POS_ANCHORING"/>
    <property type="match status" value="1"/>
</dbReference>
<keyword evidence="2" id="KW-0134">Cell wall</keyword>
<dbReference type="Pfam" id="PF05031">
    <property type="entry name" value="NEAT"/>
    <property type="match status" value="1"/>
</dbReference>
<evidence type="ECO:0000256" key="1">
    <source>
        <dbReference type="ARBA" id="ARBA00004168"/>
    </source>
</evidence>
<keyword evidence="11" id="KW-1185">Reference proteome</keyword>
<evidence type="ECO:0000256" key="7">
    <source>
        <dbReference type="SAM" id="SignalP"/>
    </source>
</evidence>
<organism evidence="10 11">
    <name type="scientific">Clostridium tetani (strain Massachusetts / E88)</name>
    <dbReference type="NCBI Taxonomy" id="212717"/>
    <lineage>
        <taxon>Bacteria</taxon>
        <taxon>Bacillati</taxon>
        <taxon>Bacillota</taxon>
        <taxon>Clostridia</taxon>
        <taxon>Eubacteriales</taxon>
        <taxon>Clostridiaceae</taxon>
        <taxon>Clostridium</taxon>
    </lineage>
</organism>
<dbReference type="EMBL" id="AE015927">
    <property type="protein sequence ID" value="AAO35764.1"/>
    <property type="molecule type" value="Genomic_DNA"/>
</dbReference>
<dbReference type="Proteomes" id="UP000001412">
    <property type="component" value="Chromosome"/>
</dbReference>
<evidence type="ECO:0000256" key="3">
    <source>
        <dbReference type="ARBA" id="ARBA00022525"/>
    </source>
</evidence>
<evidence type="ECO:0000313" key="11">
    <source>
        <dbReference type="Proteomes" id="UP000001412"/>
    </source>
</evidence>
<keyword evidence="3" id="KW-0964">Secreted</keyword>
<dbReference type="PANTHER" id="PTHR37824">
    <property type="entry name" value="IRON-REGULATED SURFACE DETERMINANT PROTEIN C"/>
    <property type="match status" value="1"/>
</dbReference>
<comment type="subcellular location">
    <subcellularLocation>
        <location evidence="1">Secreted</location>
        <location evidence="1">Cell wall</location>
        <topology evidence="1">Peptidoglycan-anchor</topology>
    </subcellularLocation>
</comment>
<dbReference type="SUPFAM" id="SSF158911">
    <property type="entry name" value="NEAT domain-like"/>
    <property type="match status" value="1"/>
</dbReference>
<dbReference type="NCBIfam" id="TIGR01167">
    <property type="entry name" value="LPXTG_anchor"/>
    <property type="match status" value="1"/>
</dbReference>
<dbReference type="OrthoDB" id="1929775at2"/>
<feature type="domain" description="Gram-positive cocci surface proteins LPxTG" evidence="8">
    <location>
        <begin position="262"/>
        <end position="294"/>
    </location>
</feature>
<evidence type="ECO:0000259" key="8">
    <source>
        <dbReference type="PROSITE" id="PS50847"/>
    </source>
</evidence>
<dbReference type="InterPro" id="IPR037250">
    <property type="entry name" value="NEAT_dom_sf"/>
</dbReference>
<evidence type="ECO:0000256" key="4">
    <source>
        <dbReference type="ARBA" id="ARBA00022729"/>
    </source>
</evidence>
<dbReference type="SMART" id="SM00725">
    <property type="entry name" value="NEAT"/>
    <property type="match status" value="1"/>
</dbReference>
<feature type="compositionally biased region" description="Basic and acidic residues" evidence="6">
    <location>
        <begin position="170"/>
        <end position="238"/>
    </location>
</feature>
<dbReference type="Gene3D" id="2.60.40.1850">
    <property type="match status" value="1"/>
</dbReference>
<sequence length="294" mass="32744">MKRNFLKVLIVSVLVGGMASTQVFAQNIGTTNSNSPIILAQNDKLKDGKYDVSVQILKENSEELSMAGQYISKNAFLKVENGQTYMTLNFSKINWMKNIKISVNGAEVSYKTIPSGENATITFKVPDIKANIKVRMNVEPMGNVGVAFRVAIQNDIKQLDNKTIAKKPTVEKKQENVMKKPTVEKKSDVEKKAKVQEVKKPEGNKTLEKPQENKSVKEKTNVKEKDDVKGKNDVKKQNLTDNNNQSQEVKQEQKKEQKEEKLPKTGSPITQSGILALGQLTAIAGLLLKKKSNK</sequence>
<dbReference type="AlphaFoldDB" id="Q895S6"/>
<feature type="signal peptide" evidence="7">
    <location>
        <begin position="1"/>
        <end position="25"/>
    </location>
</feature>
<feature type="chain" id="PRO_5004302037" evidence="7">
    <location>
        <begin position="26"/>
        <end position="294"/>
    </location>
</feature>
<evidence type="ECO:0000313" key="10">
    <source>
        <dbReference type="EMBL" id="AAO35764.1"/>
    </source>
</evidence>
<evidence type="ECO:0000259" key="9">
    <source>
        <dbReference type="PROSITE" id="PS50978"/>
    </source>
</evidence>
<evidence type="ECO:0000256" key="5">
    <source>
        <dbReference type="ARBA" id="ARBA00023088"/>
    </source>
</evidence>
<dbReference type="STRING" id="212717.CTC_01194"/>
<dbReference type="InterPro" id="IPR006635">
    <property type="entry name" value="NEAT_dom"/>
</dbReference>
<dbReference type="HOGENOM" id="CLU_1169050_0_0_9"/>
<dbReference type="CDD" id="cd06920">
    <property type="entry name" value="NEAT"/>
    <property type="match status" value="1"/>
</dbReference>
<name>Q895S6_CLOTE</name>
<dbReference type="KEGG" id="ctc:CTC_01194"/>
<feature type="domain" description="NEAT" evidence="9">
    <location>
        <begin position="45"/>
        <end position="166"/>
    </location>
</feature>
<dbReference type="PROSITE" id="PS50978">
    <property type="entry name" value="NEAT"/>
    <property type="match status" value="1"/>
</dbReference>
<feature type="region of interest" description="Disordered" evidence="6">
    <location>
        <begin position="170"/>
        <end position="274"/>
    </location>
</feature>
<dbReference type="RefSeq" id="WP_011099426.1">
    <property type="nucleotide sequence ID" value="NC_004557.1"/>
</dbReference>
<feature type="compositionally biased region" description="Basic and acidic residues" evidence="6">
    <location>
        <begin position="249"/>
        <end position="263"/>
    </location>
</feature>
<accession>Q895S6</accession>
<evidence type="ECO:0000256" key="6">
    <source>
        <dbReference type="SAM" id="MobiDB-lite"/>
    </source>
</evidence>
<gene>
    <name evidence="10" type="ordered locus">CTC_01194</name>
</gene>
<dbReference type="PANTHER" id="PTHR37824:SF1">
    <property type="entry name" value="IRON-REGULATED SURFACE DETERMINANT PROTEIN C"/>
    <property type="match status" value="1"/>
</dbReference>
<evidence type="ECO:0000256" key="2">
    <source>
        <dbReference type="ARBA" id="ARBA00022512"/>
    </source>
</evidence>
<keyword evidence="5" id="KW-0572">Peptidoglycan-anchor</keyword>
<reference evidence="10 11" key="1">
    <citation type="journal article" date="2003" name="Proc. Natl. Acad. Sci. U.S.A.">
        <title>The genome sequence of Clostridium tetani, the causative agent of tetanus disease.</title>
        <authorList>
            <person name="Brueggemann H."/>
            <person name="Baumer S."/>
            <person name="Fricke W.F."/>
            <person name="Wiezer A."/>
            <person name="Liesegang H."/>
            <person name="Decker I."/>
            <person name="Herzberg C."/>
            <person name="Martinez-Arias R."/>
            <person name="Merkl R."/>
            <person name="Henne A."/>
            <person name="Gottschalk G."/>
        </authorList>
    </citation>
    <scope>NUCLEOTIDE SEQUENCE [LARGE SCALE GENOMIC DNA]</scope>
    <source>
        <strain evidence="11">Massachusetts / E88</strain>
    </source>
</reference>